<gene>
    <name evidence="2" type="ORF">bhn_I1340</name>
</gene>
<organism evidence="2 3">
    <name type="scientific">Butyrivibrio hungatei</name>
    <dbReference type="NCBI Taxonomy" id="185008"/>
    <lineage>
        <taxon>Bacteria</taxon>
        <taxon>Bacillati</taxon>
        <taxon>Bacillota</taxon>
        <taxon>Clostridia</taxon>
        <taxon>Lachnospirales</taxon>
        <taxon>Lachnospiraceae</taxon>
        <taxon>Butyrivibrio</taxon>
    </lineage>
</organism>
<accession>A0A1D9P1Y5</accession>
<dbReference type="AlphaFoldDB" id="A0A1D9P1Y5"/>
<feature type="domain" description="DDH" evidence="1">
    <location>
        <begin position="11"/>
        <end position="154"/>
    </location>
</feature>
<dbReference type="KEGG" id="bhu:bhn_I1340"/>
<keyword evidence="3" id="KW-1185">Reference proteome</keyword>
<name>A0A1D9P1Y5_9FIRM</name>
<dbReference type="PANTHER" id="PTHR47618:SF1">
    <property type="entry name" value="BIFUNCTIONAL OLIGORIBONUCLEASE AND PAP PHOSPHATASE NRNA"/>
    <property type="match status" value="1"/>
</dbReference>
<dbReference type="SUPFAM" id="SSF64182">
    <property type="entry name" value="DHH phosphoesterases"/>
    <property type="match status" value="1"/>
</dbReference>
<evidence type="ECO:0000313" key="3">
    <source>
        <dbReference type="Proteomes" id="UP000179284"/>
    </source>
</evidence>
<dbReference type="Gene3D" id="3.90.1640.10">
    <property type="entry name" value="inorganic pyrophosphatase (n-terminal core)"/>
    <property type="match status" value="1"/>
</dbReference>
<proteinExistence type="predicted"/>
<dbReference type="OrthoDB" id="5896813at2"/>
<sequence length="507" mass="57737">MKLSSLLSYDSIVIQCHDNPDADALCSGYVLYRYFSFFSKNVRFIYSGNFEVTKSNLVYLINKLHIPIEYVTKLKSKPDLLLMTDCQYGEGNVQRFDAKEIAVIDHHQVSTKLPKQNEVRSNLGSCCTVIWNLLMLEDLIDFFDKKISTALYYGLYCDTNSFSEISHPLDRDMIEFLDYDKSLILKLKNMNLTLREAKVAGVAMLGIDYHPDNRYAVLKTEACDPNILGLIGDFIIAIDTVDVCLVYSILSFGVKFSIRSCSKETKANELAMFISDKIGSGGGHIEKAGGLLKNDLIKQIYPEYVEIDDQSAKFSISNILKQRLNDYFENSDIIYAKKTKIDTSKMKRYKANPFVVGVIDPKKYIPAGNMAIIRTISGDKNIEIKKNTLFIVTEAGEIYGISEDIFKKNYIKTRKHFKITTDYSPIIKNADTGKTYHIITEVKPYISNGEINIYAKKLTKTTKLFTTWDNEKYMLGLKGDYIAASIDDPNNIFIIEKNIFKKTYDLA</sequence>
<dbReference type="Pfam" id="PF01368">
    <property type="entry name" value="DHH"/>
    <property type="match status" value="1"/>
</dbReference>
<protein>
    <submittedName>
        <fullName evidence="2">DHH domain-containing protein</fullName>
    </submittedName>
</protein>
<dbReference type="EMBL" id="CP017831">
    <property type="protein sequence ID" value="AOZ96374.1"/>
    <property type="molecule type" value="Genomic_DNA"/>
</dbReference>
<dbReference type="InterPro" id="IPR001667">
    <property type="entry name" value="DDH_dom"/>
</dbReference>
<reference evidence="3" key="1">
    <citation type="submission" date="2016-10" db="EMBL/GenBank/DDBJ databases">
        <title>The complete genome sequence of the rumen bacterium Butyrivibrio hungatei MB2003.</title>
        <authorList>
            <person name="Palevich N."/>
            <person name="Kelly W.J."/>
            <person name="Leahy S.C."/>
            <person name="Altermann E."/>
            <person name="Rakonjac J."/>
            <person name="Attwood G.T."/>
        </authorList>
    </citation>
    <scope>NUCLEOTIDE SEQUENCE [LARGE SCALE GENOMIC DNA]</scope>
    <source>
        <strain evidence="3">MB2003</strain>
    </source>
</reference>
<dbReference type="RefSeq" id="WP_071176067.1">
    <property type="nucleotide sequence ID" value="NZ_CP017831.1"/>
</dbReference>
<dbReference type="PANTHER" id="PTHR47618">
    <property type="entry name" value="BIFUNCTIONAL OLIGORIBONUCLEASE AND PAP PHOSPHATASE NRNA"/>
    <property type="match status" value="1"/>
</dbReference>
<dbReference type="InterPro" id="IPR038763">
    <property type="entry name" value="DHH_sf"/>
</dbReference>
<evidence type="ECO:0000259" key="1">
    <source>
        <dbReference type="Pfam" id="PF01368"/>
    </source>
</evidence>
<dbReference type="InterPro" id="IPR051319">
    <property type="entry name" value="Oligoribo/pAp-PDE_c-di-AMP_PDE"/>
</dbReference>
<dbReference type="Proteomes" id="UP000179284">
    <property type="component" value="Chromosome I"/>
</dbReference>
<evidence type="ECO:0000313" key="2">
    <source>
        <dbReference type="EMBL" id="AOZ96374.1"/>
    </source>
</evidence>